<keyword evidence="2" id="KW-1185">Reference proteome</keyword>
<keyword evidence="1" id="KW-1133">Transmembrane helix</keyword>
<sequence>MLLLDGWPAPSTVLYMVAVAGPDWMASTKRFASGGGLVALFMLLVVGGSLHAFDGWWLSSCFWWLVALFMLLVVGGSQHALGGLL</sequence>
<keyword evidence="1" id="KW-0472">Membrane</keyword>
<reference evidence="3" key="1">
    <citation type="submission" date="2022-11" db="UniProtKB">
        <authorList>
            <consortium name="WormBaseParasite"/>
        </authorList>
    </citation>
    <scope>IDENTIFICATION</scope>
</reference>
<proteinExistence type="predicted"/>
<evidence type="ECO:0000313" key="2">
    <source>
        <dbReference type="Proteomes" id="UP000887563"/>
    </source>
</evidence>
<feature type="transmembrane region" description="Helical" evidence="1">
    <location>
        <begin position="56"/>
        <end position="75"/>
    </location>
</feature>
<keyword evidence="1" id="KW-0812">Transmembrane</keyword>
<dbReference type="AlphaFoldDB" id="A0A914NB13"/>
<accession>A0A914NB13</accession>
<evidence type="ECO:0000313" key="3">
    <source>
        <dbReference type="WBParaSite" id="Minc3s03821g34907"/>
    </source>
</evidence>
<dbReference type="WBParaSite" id="Minc3s03821g34907">
    <property type="protein sequence ID" value="Minc3s03821g34907"/>
    <property type="gene ID" value="Minc3s03821g34907"/>
</dbReference>
<protein>
    <submittedName>
        <fullName evidence="3">Uncharacterized protein</fullName>
    </submittedName>
</protein>
<feature type="transmembrane region" description="Helical" evidence="1">
    <location>
        <begin position="31"/>
        <end position="50"/>
    </location>
</feature>
<organism evidence="2 3">
    <name type="scientific">Meloidogyne incognita</name>
    <name type="common">Southern root-knot nematode worm</name>
    <name type="synonym">Oxyuris incognita</name>
    <dbReference type="NCBI Taxonomy" id="6306"/>
    <lineage>
        <taxon>Eukaryota</taxon>
        <taxon>Metazoa</taxon>
        <taxon>Ecdysozoa</taxon>
        <taxon>Nematoda</taxon>
        <taxon>Chromadorea</taxon>
        <taxon>Rhabditida</taxon>
        <taxon>Tylenchina</taxon>
        <taxon>Tylenchomorpha</taxon>
        <taxon>Tylenchoidea</taxon>
        <taxon>Meloidogynidae</taxon>
        <taxon>Meloidogyninae</taxon>
        <taxon>Meloidogyne</taxon>
        <taxon>Meloidogyne incognita group</taxon>
    </lineage>
</organism>
<dbReference type="Proteomes" id="UP000887563">
    <property type="component" value="Unplaced"/>
</dbReference>
<evidence type="ECO:0000256" key="1">
    <source>
        <dbReference type="SAM" id="Phobius"/>
    </source>
</evidence>
<name>A0A914NB13_MELIC</name>